<comment type="caution">
    <text evidence="2">The sequence shown here is derived from an EMBL/GenBank/DDBJ whole genome shotgun (WGS) entry which is preliminary data.</text>
</comment>
<dbReference type="GO" id="GO:0016787">
    <property type="term" value="F:hydrolase activity"/>
    <property type="evidence" value="ECO:0007669"/>
    <property type="project" value="UniProtKB-KW"/>
</dbReference>
<dbReference type="InterPro" id="IPR000073">
    <property type="entry name" value="AB_hydrolase_1"/>
</dbReference>
<proteinExistence type="predicted"/>
<organism evidence="2 3">
    <name type="scientific">Streptomyces orinoci</name>
    <name type="common">Streptoverticillium orinoci</name>
    <dbReference type="NCBI Taxonomy" id="67339"/>
    <lineage>
        <taxon>Bacteria</taxon>
        <taxon>Bacillati</taxon>
        <taxon>Actinomycetota</taxon>
        <taxon>Actinomycetes</taxon>
        <taxon>Kitasatosporales</taxon>
        <taxon>Streptomycetaceae</taxon>
        <taxon>Streptomyces</taxon>
    </lineage>
</organism>
<dbReference type="EMBL" id="JBFAUK010000004">
    <property type="protein sequence ID" value="MEV5506385.1"/>
    <property type="molecule type" value="Genomic_DNA"/>
</dbReference>
<gene>
    <name evidence="2" type="ORF">AB0L16_07885</name>
</gene>
<dbReference type="RefSeq" id="WP_109282813.1">
    <property type="nucleotide sequence ID" value="NZ_JBFAUK010000004.1"/>
</dbReference>
<dbReference type="SUPFAM" id="SSF53474">
    <property type="entry name" value="alpha/beta-Hydrolases"/>
    <property type="match status" value="1"/>
</dbReference>
<evidence type="ECO:0000313" key="2">
    <source>
        <dbReference type="EMBL" id="MEV5506385.1"/>
    </source>
</evidence>
<keyword evidence="2" id="KW-0378">Hydrolase</keyword>
<dbReference type="PANTHER" id="PTHR43433">
    <property type="entry name" value="HYDROLASE, ALPHA/BETA FOLD FAMILY PROTEIN"/>
    <property type="match status" value="1"/>
</dbReference>
<dbReference type="PANTHER" id="PTHR43433:SF5">
    <property type="entry name" value="AB HYDROLASE-1 DOMAIN-CONTAINING PROTEIN"/>
    <property type="match status" value="1"/>
</dbReference>
<name>A0ABV3JUB1_STRON</name>
<dbReference type="Pfam" id="PF00561">
    <property type="entry name" value="Abhydrolase_1"/>
    <property type="match status" value="1"/>
</dbReference>
<accession>A0ABV3JUB1</accession>
<reference evidence="2 3" key="1">
    <citation type="submission" date="2024-06" db="EMBL/GenBank/DDBJ databases">
        <title>The Natural Products Discovery Center: Release of the First 8490 Sequenced Strains for Exploring Actinobacteria Biosynthetic Diversity.</title>
        <authorList>
            <person name="Kalkreuter E."/>
            <person name="Kautsar S.A."/>
            <person name="Yang D."/>
            <person name="Bader C.D."/>
            <person name="Teijaro C.N."/>
            <person name="Fluegel L."/>
            <person name="Davis C.M."/>
            <person name="Simpson J.R."/>
            <person name="Lauterbach L."/>
            <person name="Steele A.D."/>
            <person name="Gui C."/>
            <person name="Meng S."/>
            <person name="Li G."/>
            <person name="Viehrig K."/>
            <person name="Ye F."/>
            <person name="Su P."/>
            <person name="Kiefer A.F."/>
            <person name="Nichols A."/>
            <person name="Cepeda A.J."/>
            <person name="Yan W."/>
            <person name="Fan B."/>
            <person name="Jiang Y."/>
            <person name="Adhikari A."/>
            <person name="Zheng C.-J."/>
            <person name="Schuster L."/>
            <person name="Cowan T.M."/>
            <person name="Smanski M.J."/>
            <person name="Chevrette M.G."/>
            <person name="De Carvalho L.P.S."/>
            <person name="Shen B."/>
        </authorList>
    </citation>
    <scope>NUCLEOTIDE SEQUENCE [LARGE SCALE GENOMIC DNA]</scope>
    <source>
        <strain evidence="2 3">NPDC052347</strain>
    </source>
</reference>
<dbReference type="InterPro" id="IPR050471">
    <property type="entry name" value="AB_hydrolase"/>
</dbReference>
<dbReference type="Proteomes" id="UP001552594">
    <property type="component" value="Unassembled WGS sequence"/>
</dbReference>
<evidence type="ECO:0000313" key="3">
    <source>
        <dbReference type="Proteomes" id="UP001552594"/>
    </source>
</evidence>
<keyword evidence="3" id="KW-1185">Reference proteome</keyword>
<sequence length="285" mass="31193">MERVIELDSGIRLWTESRGDPSRPALLLVMGAGASGLTWPEALVDALADRYFVIRYDHRDTGRSTWAYEQRPYRLAELADDALAVLDAHGVRCAHLVGMSMGGVLVQLLLADRPERVTRATLFGTCALSEAPLVEPDGTRIPAAELPGPDARLLEFWARPMADHGPEAELERRVEHWRLLNGDQLPFHAEEFRALERRIIRHTGHHRPSTAHALADQSGLVRTEALACNTVPVTVVEAPADPVWRPAHARHLGQVIAGARVVRVPGMGHAISRECVGALTAAICG</sequence>
<dbReference type="InterPro" id="IPR029058">
    <property type="entry name" value="AB_hydrolase_fold"/>
</dbReference>
<dbReference type="Gene3D" id="3.40.50.1820">
    <property type="entry name" value="alpha/beta hydrolase"/>
    <property type="match status" value="1"/>
</dbReference>
<evidence type="ECO:0000259" key="1">
    <source>
        <dbReference type="Pfam" id="PF00561"/>
    </source>
</evidence>
<protein>
    <submittedName>
        <fullName evidence="2">Alpha/beta hydrolase</fullName>
    </submittedName>
</protein>
<feature type="domain" description="AB hydrolase-1" evidence="1">
    <location>
        <begin position="24"/>
        <end position="271"/>
    </location>
</feature>